<protein>
    <submittedName>
        <fullName evidence="1">Uncharacterized protein</fullName>
    </submittedName>
</protein>
<sequence>MWMRAIMIIMCFYDGKSIRDDLSVSSMSLSTDL</sequence>
<proteinExistence type="predicted"/>
<name>A0A0E9T177_ANGAN</name>
<dbReference type="AlphaFoldDB" id="A0A0E9T177"/>
<dbReference type="EMBL" id="GBXM01062079">
    <property type="protein sequence ID" value="JAH46498.1"/>
    <property type="molecule type" value="Transcribed_RNA"/>
</dbReference>
<reference evidence="1" key="1">
    <citation type="submission" date="2014-11" db="EMBL/GenBank/DDBJ databases">
        <authorList>
            <person name="Amaro Gonzalez C."/>
        </authorList>
    </citation>
    <scope>NUCLEOTIDE SEQUENCE</scope>
</reference>
<evidence type="ECO:0000313" key="1">
    <source>
        <dbReference type="EMBL" id="JAH46498.1"/>
    </source>
</evidence>
<organism evidence="1">
    <name type="scientific">Anguilla anguilla</name>
    <name type="common">European freshwater eel</name>
    <name type="synonym">Muraena anguilla</name>
    <dbReference type="NCBI Taxonomy" id="7936"/>
    <lineage>
        <taxon>Eukaryota</taxon>
        <taxon>Metazoa</taxon>
        <taxon>Chordata</taxon>
        <taxon>Craniata</taxon>
        <taxon>Vertebrata</taxon>
        <taxon>Euteleostomi</taxon>
        <taxon>Actinopterygii</taxon>
        <taxon>Neopterygii</taxon>
        <taxon>Teleostei</taxon>
        <taxon>Anguilliformes</taxon>
        <taxon>Anguillidae</taxon>
        <taxon>Anguilla</taxon>
    </lineage>
</organism>
<accession>A0A0E9T177</accession>
<reference evidence="1" key="2">
    <citation type="journal article" date="2015" name="Fish Shellfish Immunol.">
        <title>Early steps in the European eel (Anguilla anguilla)-Vibrio vulnificus interaction in the gills: Role of the RtxA13 toxin.</title>
        <authorList>
            <person name="Callol A."/>
            <person name="Pajuelo D."/>
            <person name="Ebbesson L."/>
            <person name="Teles M."/>
            <person name="MacKenzie S."/>
            <person name="Amaro C."/>
        </authorList>
    </citation>
    <scope>NUCLEOTIDE SEQUENCE</scope>
</reference>